<reference evidence="9" key="1">
    <citation type="journal article" date="2014" name="Int. J. Syst. Evol. Microbiol.">
        <title>Complete genome of a new Firmicutes species belonging to the dominant human colonic microbiota ('Ruminococcus bicirculans') reveals two chromosomes and a selective capacity to utilize plant glucans.</title>
        <authorList>
            <consortium name="NISC Comparative Sequencing Program"/>
            <person name="Wegmann U."/>
            <person name="Louis P."/>
            <person name="Goesmann A."/>
            <person name="Henrissat B."/>
            <person name="Duncan S.H."/>
            <person name="Flint H.J."/>
        </authorList>
    </citation>
    <scope>NUCLEOTIDE SEQUENCE</scope>
    <source>
        <strain evidence="9">NBRC 107715</strain>
    </source>
</reference>
<proteinExistence type="inferred from homology"/>
<dbReference type="AlphaFoldDB" id="A0A512IYI6"/>
<evidence type="ECO:0000256" key="6">
    <source>
        <dbReference type="SAM" id="SignalP"/>
    </source>
</evidence>
<dbReference type="Proteomes" id="UP000321960">
    <property type="component" value="Unassembled WGS sequence"/>
</dbReference>
<feature type="domain" description="Outer membrane protein beta-barrel" evidence="7">
    <location>
        <begin position="47"/>
        <end position="250"/>
    </location>
</feature>
<dbReference type="InterPro" id="IPR011250">
    <property type="entry name" value="OMP/PagP_B-barrel"/>
</dbReference>
<dbReference type="EMBL" id="BSPK01000107">
    <property type="protein sequence ID" value="GLS66828.1"/>
    <property type="molecule type" value="Genomic_DNA"/>
</dbReference>
<dbReference type="Gene3D" id="2.40.160.20">
    <property type="match status" value="1"/>
</dbReference>
<dbReference type="GO" id="GO:0009279">
    <property type="term" value="C:cell outer membrane"/>
    <property type="evidence" value="ECO:0007669"/>
    <property type="project" value="UniProtKB-SubCell"/>
</dbReference>
<keyword evidence="3" id="KW-0472">Membrane</keyword>
<gene>
    <name evidence="9" type="ORF">GCM10007888_52110</name>
    <name evidence="8" type="ORF">MOX02_08100</name>
</gene>
<reference evidence="8 10" key="3">
    <citation type="submission" date="2019-07" db="EMBL/GenBank/DDBJ databases">
        <title>Whole genome shotgun sequence of Methylobacterium oxalidis NBRC 107715.</title>
        <authorList>
            <person name="Hosoyama A."/>
            <person name="Uohara A."/>
            <person name="Ohji S."/>
            <person name="Ichikawa N."/>
        </authorList>
    </citation>
    <scope>NUCLEOTIDE SEQUENCE [LARGE SCALE GENOMIC DNA]</scope>
    <source>
        <strain evidence="8 10">NBRC 107715</strain>
    </source>
</reference>
<evidence type="ECO:0000256" key="2">
    <source>
        <dbReference type="ARBA" id="ARBA00022729"/>
    </source>
</evidence>
<evidence type="ECO:0000313" key="8">
    <source>
        <dbReference type="EMBL" id="GEP02772.1"/>
    </source>
</evidence>
<dbReference type="EMBL" id="BJZU01000010">
    <property type="protein sequence ID" value="GEP02772.1"/>
    <property type="molecule type" value="Genomic_DNA"/>
</dbReference>
<dbReference type="Pfam" id="PF13505">
    <property type="entry name" value="OMP_b-brl"/>
    <property type="match status" value="1"/>
</dbReference>
<comment type="caution">
    <text evidence="8">The sequence shown here is derived from an EMBL/GenBank/DDBJ whole genome shotgun (WGS) entry which is preliminary data.</text>
</comment>
<evidence type="ECO:0000313" key="9">
    <source>
        <dbReference type="EMBL" id="GLS66828.1"/>
    </source>
</evidence>
<sequence>MPRPLPAACLTLAALLPASLPLLREAAAADLPARQAPPPPLPVPPAFTWTGFYLGVNAGYGFRGAPAGFTDVTYGTVAQSSRDRGGFLGGVQAGYAYQVTPGSGLVLGLETDFQGTAFAKADAAYLGTTPYDSVAPNLDYFGTVRARVGYAFDRVLVYGTGGFAYGGGGRATYAAAYPSTLPDSSRVGYAVGGGLEYALTDRWSAKIEALYVNLRRGWASTATVYDAAVPAYYGIGRTDPGFAVVRAGLNYRW</sequence>
<evidence type="ECO:0000256" key="1">
    <source>
        <dbReference type="ARBA" id="ARBA00004442"/>
    </source>
</evidence>
<reference evidence="11" key="2">
    <citation type="journal article" date="2019" name="Int. J. Syst. Evol. Microbiol.">
        <title>The Global Catalogue of Microorganisms (GCM) 10K type strain sequencing project: providing services to taxonomists for standard genome sequencing and annotation.</title>
        <authorList>
            <consortium name="The Broad Institute Genomics Platform"/>
            <consortium name="The Broad Institute Genome Sequencing Center for Infectious Disease"/>
            <person name="Wu L."/>
            <person name="Ma J."/>
        </authorList>
    </citation>
    <scope>NUCLEOTIDE SEQUENCE [LARGE SCALE GENOMIC DNA]</scope>
    <source>
        <strain evidence="11">NBRC 107715</strain>
    </source>
</reference>
<dbReference type="InterPro" id="IPR027385">
    <property type="entry name" value="Beta-barrel_OMP"/>
</dbReference>
<dbReference type="RefSeq" id="WP_147024441.1">
    <property type="nucleotide sequence ID" value="NZ_BJZU01000010.1"/>
</dbReference>
<evidence type="ECO:0000256" key="3">
    <source>
        <dbReference type="ARBA" id="ARBA00023136"/>
    </source>
</evidence>
<name>A0A512IYI6_9HYPH</name>
<evidence type="ECO:0000313" key="10">
    <source>
        <dbReference type="Proteomes" id="UP000321960"/>
    </source>
</evidence>
<protein>
    <submittedName>
        <fullName evidence="8">Porin</fullName>
    </submittedName>
</protein>
<dbReference type="PANTHER" id="PTHR34001:SF3">
    <property type="entry name" value="BLL7405 PROTEIN"/>
    <property type="match status" value="1"/>
</dbReference>
<accession>A0A512IYI6</accession>
<keyword evidence="11" id="KW-1185">Reference proteome</keyword>
<organism evidence="8 10">
    <name type="scientific">Methylobacterium oxalidis</name>
    <dbReference type="NCBI Taxonomy" id="944322"/>
    <lineage>
        <taxon>Bacteria</taxon>
        <taxon>Pseudomonadati</taxon>
        <taxon>Pseudomonadota</taxon>
        <taxon>Alphaproteobacteria</taxon>
        <taxon>Hyphomicrobiales</taxon>
        <taxon>Methylobacteriaceae</taxon>
        <taxon>Methylobacterium</taxon>
    </lineage>
</organism>
<comment type="subcellular location">
    <subcellularLocation>
        <location evidence="1">Cell outer membrane</location>
    </subcellularLocation>
</comment>
<dbReference type="InterPro" id="IPR051692">
    <property type="entry name" value="OMP-like"/>
</dbReference>
<feature type="chain" id="PRO_5022170343" evidence="6">
    <location>
        <begin position="29"/>
        <end position="253"/>
    </location>
</feature>
<keyword evidence="2 6" id="KW-0732">Signal</keyword>
<evidence type="ECO:0000256" key="5">
    <source>
        <dbReference type="ARBA" id="ARBA00038306"/>
    </source>
</evidence>
<evidence type="ECO:0000256" key="4">
    <source>
        <dbReference type="ARBA" id="ARBA00023237"/>
    </source>
</evidence>
<reference evidence="9" key="4">
    <citation type="submission" date="2023-01" db="EMBL/GenBank/DDBJ databases">
        <title>Draft genome sequence of Methylobacterium oxalidis strain NBRC 107715.</title>
        <authorList>
            <person name="Sun Q."/>
            <person name="Mori K."/>
        </authorList>
    </citation>
    <scope>NUCLEOTIDE SEQUENCE</scope>
    <source>
        <strain evidence="9">NBRC 107715</strain>
    </source>
</reference>
<dbReference type="Proteomes" id="UP001156856">
    <property type="component" value="Unassembled WGS sequence"/>
</dbReference>
<evidence type="ECO:0000313" key="11">
    <source>
        <dbReference type="Proteomes" id="UP001156856"/>
    </source>
</evidence>
<evidence type="ECO:0000259" key="7">
    <source>
        <dbReference type="Pfam" id="PF13505"/>
    </source>
</evidence>
<comment type="similarity">
    <text evidence="5">Belongs to the Omp25/RopB family.</text>
</comment>
<dbReference type="OrthoDB" id="8455142at2"/>
<keyword evidence="4" id="KW-0998">Cell outer membrane</keyword>
<dbReference type="PANTHER" id="PTHR34001">
    <property type="entry name" value="BLL7405 PROTEIN"/>
    <property type="match status" value="1"/>
</dbReference>
<feature type="signal peptide" evidence="6">
    <location>
        <begin position="1"/>
        <end position="28"/>
    </location>
</feature>
<dbReference type="SUPFAM" id="SSF56925">
    <property type="entry name" value="OMPA-like"/>
    <property type="match status" value="1"/>
</dbReference>